<keyword evidence="12" id="KW-0472">Membrane</keyword>
<evidence type="ECO:0000259" key="13">
    <source>
        <dbReference type="PROSITE" id="PS52035"/>
    </source>
</evidence>
<dbReference type="PANTHER" id="PTHR11705">
    <property type="entry name" value="PROTEASE FAMILY M14 CARBOXYPEPTIDASE A,B"/>
    <property type="match status" value="1"/>
</dbReference>
<keyword evidence="12" id="KW-1133">Transmembrane helix</keyword>
<feature type="region of interest" description="Disordered" evidence="11">
    <location>
        <begin position="1154"/>
        <end position="1202"/>
    </location>
</feature>
<evidence type="ECO:0000256" key="6">
    <source>
        <dbReference type="ARBA" id="ARBA00022729"/>
    </source>
</evidence>
<organism evidence="14">
    <name type="scientific">Timema monikensis</name>
    <dbReference type="NCBI Taxonomy" id="170555"/>
    <lineage>
        <taxon>Eukaryota</taxon>
        <taxon>Metazoa</taxon>
        <taxon>Ecdysozoa</taxon>
        <taxon>Arthropoda</taxon>
        <taxon>Hexapoda</taxon>
        <taxon>Insecta</taxon>
        <taxon>Pterygota</taxon>
        <taxon>Neoptera</taxon>
        <taxon>Polyneoptera</taxon>
        <taxon>Phasmatodea</taxon>
        <taxon>Timematodea</taxon>
        <taxon>Timematoidea</taxon>
        <taxon>Timematidae</taxon>
        <taxon>Timema</taxon>
    </lineage>
</organism>
<feature type="region of interest" description="Disordered" evidence="11">
    <location>
        <begin position="1"/>
        <end position="39"/>
    </location>
</feature>
<dbReference type="PROSITE" id="PS52035">
    <property type="entry name" value="PEPTIDASE_M14"/>
    <property type="match status" value="1"/>
</dbReference>
<gene>
    <name evidence="14" type="ORF">TMSB3V08_LOCUS3622</name>
</gene>
<keyword evidence="7" id="KW-0378">Hydrolase</keyword>
<keyword evidence="6" id="KW-0732">Signal</keyword>
<keyword evidence="12" id="KW-0812">Transmembrane</keyword>
<evidence type="ECO:0000313" key="14">
    <source>
        <dbReference type="EMBL" id="CAD7426750.1"/>
    </source>
</evidence>
<evidence type="ECO:0000256" key="1">
    <source>
        <dbReference type="ARBA" id="ARBA00001947"/>
    </source>
</evidence>
<dbReference type="GO" id="GO:0005615">
    <property type="term" value="C:extracellular space"/>
    <property type="evidence" value="ECO:0007669"/>
    <property type="project" value="TreeGrafter"/>
</dbReference>
<dbReference type="GO" id="GO:0008270">
    <property type="term" value="F:zinc ion binding"/>
    <property type="evidence" value="ECO:0007669"/>
    <property type="project" value="InterPro"/>
</dbReference>
<dbReference type="SMART" id="SM00631">
    <property type="entry name" value="Zn_pept"/>
    <property type="match status" value="1"/>
</dbReference>
<dbReference type="GO" id="GO:0004181">
    <property type="term" value="F:metallocarboxypeptidase activity"/>
    <property type="evidence" value="ECO:0007669"/>
    <property type="project" value="InterPro"/>
</dbReference>
<comment type="cofactor">
    <cofactor evidence="1">
        <name>Zn(2+)</name>
        <dbReference type="ChEBI" id="CHEBI:29105"/>
    </cofactor>
</comment>
<reference evidence="14" key="1">
    <citation type="submission" date="2020-11" db="EMBL/GenBank/DDBJ databases">
        <authorList>
            <person name="Tran Van P."/>
        </authorList>
    </citation>
    <scope>NUCLEOTIDE SEQUENCE</scope>
</reference>
<protein>
    <recommendedName>
        <fullName evidence="13">Peptidase M14 domain-containing protein</fullName>
    </recommendedName>
</protein>
<keyword evidence="3" id="KW-0121">Carboxypeptidase</keyword>
<dbReference type="Pfam" id="PF00246">
    <property type="entry name" value="Peptidase_M14"/>
    <property type="match status" value="2"/>
</dbReference>
<feature type="compositionally biased region" description="Polar residues" evidence="11">
    <location>
        <begin position="994"/>
        <end position="1048"/>
    </location>
</feature>
<evidence type="ECO:0000256" key="4">
    <source>
        <dbReference type="ARBA" id="ARBA00022670"/>
    </source>
</evidence>
<keyword evidence="5" id="KW-0479">Metal-binding</keyword>
<comment type="similarity">
    <text evidence="2 10">Belongs to the peptidase M14 family.</text>
</comment>
<dbReference type="PANTHER" id="PTHR11705:SF140">
    <property type="entry name" value="FI02848P-RELATED"/>
    <property type="match status" value="1"/>
</dbReference>
<dbReference type="FunFam" id="3.40.630.10:FF:000084">
    <property type="entry name" value="Carboxypeptidase B2"/>
    <property type="match status" value="1"/>
</dbReference>
<dbReference type="InterPro" id="IPR000834">
    <property type="entry name" value="Peptidase_M14"/>
</dbReference>
<keyword evidence="8" id="KW-0862">Zinc</keyword>
<proteinExistence type="inferred from homology"/>
<name>A0A7R9E3S4_9NEOP</name>
<evidence type="ECO:0000256" key="7">
    <source>
        <dbReference type="ARBA" id="ARBA00022801"/>
    </source>
</evidence>
<accession>A0A7R9E3S4</accession>
<dbReference type="AlphaFoldDB" id="A0A7R9E3S4"/>
<evidence type="ECO:0000256" key="9">
    <source>
        <dbReference type="ARBA" id="ARBA00023049"/>
    </source>
</evidence>
<dbReference type="Gene3D" id="3.40.630.10">
    <property type="entry name" value="Zn peptidases"/>
    <property type="match status" value="2"/>
</dbReference>
<feature type="region of interest" description="Disordered" evidence="11">
    <location>
        <begin position="975"/>
        <end position="1050"/>
    </location>
</feature>
<evidence type="ECO:0000256" key="3">
    <source>
        <dbReference type="ARBA" id="ARBA00022645"/>
    </source>
</evidence>
<evidence type="ECO:0000256" key="11">
    <source>
        <dbReference type="SAM" id="MobiDB-lite"/>
    </source>
</evidence>
<feature type="domain" description="Peptidase M14" evidence="13">
    <location>
        <begin position="503"/>
        <end position="784"/>
    </location>
</feature>
<dbReference type="InterPro" id="IPR057246">
    <property type="entry name" value="CARBOXYPEPT_ZN_1"/>
</dbReference>
<keyword evidence="4" id="KW-0645">Protease</keyword>
<feature type="active site" description="Proton donor/acceptor" evidence="10">
    <location>
        <position position="750"/>
    </location>
</feature>
<keyword evidence="9" id="KW-0482">Metalloprotease</keyword>
<evidence type="ECO:0000256" key="8">
    <source>
        <dbReference type="ARBA" id="ARBA00022833"/>
    </source>
</evidence>
<dbReference type="GO" id="GO:0006508">
    <property type="term" value="P:proteolysis"/>
    <property type="evidence" value="ECO:0007669"/>
    <property type="project" value="UniProtKB-KW"/>
</dbReference>
<dbReference type="EMBL" id="OB793265">
    <property type="protein sequence ID" value="CAD7426750.1"/>
    <property type="molecule type" value="Genomic_DNA"/>
</dbReference>
<evidence type="ECO:0000256" key="12">
    <source>
        <dbReference type="SAM" id="Phobius"/>
    </source>
</evidence>
<feature type="transmembrane region" description="Helical" evidence="12">
    <location>
        <begin position="903"/>
        <end position="925"/>
    </location>
</feature>
<dbReference type="PROSITE" id="PS00132">
    <property type="entry name" value="CARBOXYPEPT_ZN_1"/>
    <property type="match status" value="1"/>
</dbReference>
<feature type="transmembrane region" description="Helical" evidence="12">
    <location>
        <begin position="871"/>
        <end position="896"/>
    </location>
</feature>
<evidence type="ECO:0000256" key="5">
    <source>
        <dbReference type="ARBA" id="ARBA00022723"/>
    </source>
</evidence>
<dbReference type="SUPFAM" id="SSF53187">
    <property type="entry name" value="Zn-dependent exopeptidases"/>
    <property type="match status" value="1"/>
</dbReference>
<feature type="transmembrane region" description="Helical" evidence="12">
    <location>
        <begin position="937"/>
        <end position="961"/>
    </location>
</feature>
<evidence type="ECO:0000256" key="2">
    <source>
        <dbReference type="ARBA" id="ARBA00005988"/>
    </source>
</evidence>
<evidence type="ECO:0000256" key="10">
    <source>
        <dbReference type="PROSITE-ProRule" id="PRU01379"/>
    </source>
</evidence>
<sequence length="1202" mass="137180">MTMSRIIQCDPTDDTEPISQHEKPPPAHPTEIRTSISPSSAVELNTTSTLANYATEAVHPTEIRTSISPSSTAELNTTSALANYATEAGHIHYHPIVGMTCEQLLWCTLPYLNSAAIYTSFDTSSVSSHIKTVLLSTPTNDTLFNSLPPKHASVTTWSKTSLSQYTGLLDDGDIKEKTTLLIPDRDSNLDIPVISSLVYSESSALYHAATEYFSSHPPVYGKYTKIFVWNCALHSASDVVFDCSAHTYTGGKWGGRRDCQIRILAAEKGLRTKSDDCKALTNPSVEGLNLVQGALKNSPPPTQAIRLMNIKNSTSQLKEQEGHLSYFKTYHRYRIIHTFVGKTNAEQERGHVTNSKPIIRSPPHRCELFCLKFNSSLLHPLCLRCSPRENQSNLRAIHLTSVRMRCRARSEQTAPLSVILLSIFRRACESSFRWTKPIEMARGAYVACTEKWPMLRDAEVLRRVTWRHAPATCLLKLAGQLPPPRPPLQLCKSSEESMLTTGIIMSVWHINFYLTRLQRRFSKIVKLENLGKSYEKRAIKLVKISTCFDQTKPVILIDAGIHAREWIAPAMALYIIHQLVENPDNTRLIQSVEWHIVPVLNPDGYEKDFGERQDPGSMELMATEIMIFNGEVRRVTAFTWPESGKPISEKPFGIKPTGIEPRSSQSLAVYSNTRVPQVTKCRNPRSCNYIGTRPFSELETSALRDHVLKHKKVIKLYLSFHSFGRVNRASGGSDDWMKSVGGIALCYTIELPGGGRKGFDLPAAEILPTVSQFFPCMRVFEEHVQKFPKTTQIHLIAMRVSLLKKMWSEEGSNLDNHRERRALVIVLILTVTSMVAMCVGRSRFEMDEYGEVTFHSYDIKDSLFRMFYNPVLIVSFGMDPMEGSLTLLCSFLLFIGVRQSISLLILPCLLLLVTELFVSLSQAIVTIPKISDKDEVLLTRTIAIVIFIVLFVKFLMAYYVWDVYEEKKIKEGKETTLNSGGKETNLDSGGKEITLNSGGKETTLNSGGKETTLNSGGKDSTLNLGGKDTTLNSGGKETTLISGGNRNNTEFRREKDNTEFRREKDNTEFRRERNITGFRRERNNTEFRRERNNTEFRRERNNTEFRRERNNTEFMREKDNTEFRRERNNTGFRRERNNTGFRRERNNTEFRRERNNTEFRRGKNNTEFRRERNNTEIRRERNNTEFMREKDNTEFRRERNIT</sequence>